<comment type="function">
    <text evidence="11">Plays a role in repairing double-strand DNA breaks, probably involving stabilizing or processing branched DNA or blocked replication forks.</text>
</comment>
<feature type="binding site" evidence="11">
    <location>
        <begin position="99"/>
        <end position="106"/>
    </location>
    <ligand>
        <name>ATP</name>
        <dbReference type="ChEBI" id="CHEBI:30616"/>
    </ligand>
</feature>
<feature type="short sequence motif" description="RadA KNRFG motif" evidence="11">
    <location>
        <begin position="256"/>
        <end position="260"/>
    </location>
</feature>
<comment type="similarity">
    <text evidence="11 13">Belongs to the RecA family. RadA subfamily.</text>
</comment>
<evidence type="ECO:0000256" key="1">
    <source>
        <dbReference type="ARBA" id="ARBA00022723"/>
    </source>
</evidence>
<reference evidence="17" key="1">
    <citation type="journal article" date="2019" name="Int. J. Syst. Evol. Microbiol.">
        <title>The Global Catalogue of Microorganisms (GCM) 10K type strain sequencing project: providing services to taxonomists for standard genome sequencing and annotation.</title>
        <authorList>
            <consortium name="The Broad Institute Genomics Platform"/>
            <consortium name="The Broad Institute Genome Sequencing Center for Infectious Disease"/>
            <person name="Wu L."/>
            <person name="Ma J."/>
        </authorList>
    </citation>
    <scope>NUCLEOTIDE SEQUENCE [LARGE SCALE GENOMIC DNA]</scope>
    <source>
        <strain evidence="17">CGMCC 1.13681</strain>
    </source>
</reference>
<keyword evidence="6 13" id="KW-0862">Zinc</keyword>
<dbReference type="HAMAP" id="MF_01498">
    <property type="entry name" value="RadA_bact"/>
    <property type="match status" value="1"/>
</dbReference>
<dbReference type="Pfam" id="PF18073">
    <property type="entry name" value="Zn_ribbon_LapB"/>
    <property type="match status" value="1"/>
</dbReference>
<dbReference type="Proteomes" id="UP001596413">
    <property type="component" value="Unassembled WGS sequence"/>
</dbReference>
<name>A0ABW2G8A0_9ACTN</name>
<dbReference type="InterPro" id="IPR004504">
    <property type="entry name" value="DNA_repair_RadA"/>
</dbReference>
<keyword evidence="17" id="KW-1185">Reference proteome</keyword>
<dbReference type="CDD" id="cd01121">
    <property type="entry name" value="RadA_SMS_N"/>
    <property type="match status" value="1"/>
</dbReference>
<evidence type="ECO:0000313" key="16">
    <source>
        <dbReference type="EMBL" id="MFC7217015.1"/>
    </source>
</evidence>
<evidence type="ECO:0000256" key="13">
    <source>
        <dbReference type="RuleBase" id="RU003555"/>
    </source>
</evidence>
<keyword evidence="2 11" id="KW-0547">Nucleotide-binding</keyword>
<evidence type="ECO:0000256" key="2">
    <source>
        <dbReference type="ARBA" id="ARBA00022741"/>
    </source>
</evidence>
<gene>
    <name evidence="11 16" type="primary">radA</name>
    <name evidence="16" type="ORF">ACFQLX_02340</name>
</gene>
<dbReference type="InterPro" id="IPR027417">
    <property type="entry name" value="P-loop_NTPase"/>
</dbReference>
<dbReference type="Pfam" id="PF13481">
    <property type="entry name" value="AAA_25"/>
    <property type="match status" value="1"/>
</dbReference>
<dbReference type="InterPro" id="IPR020568">
    <property type="entry name" value="Ribosomal_Su5_D2-typ_SF"/>
</dbReference>
<dbReference type="PANTHER" id="PTHR32472">
    <property type="entry name" value="DNA REPAIR PROTEIN RADA"/>
    <property type="match status" value="1"/>
</dbReference>
<evidence type="ECO:0000256" key="11">
    <source>
        <dbReference type="HAMAP-Rule" id="MF_01498"/>
    </source>
</evidence>
<keyword evidence="1 11" id="KW-0479">Metal-binding</keyword>
<dbReference type="PANTHER" id="PTHR32472:SF10">
    <property type="entry name" value="DNA REPAIR PROTEIN RADA-LIKE PROTEIN"/>
    <property type="match status" value="1"/>
</dbReference>
<dbReference type="InterPro" id="IPR020588">
    <property type="entry name" value="RecA_ATP-bd"/>
</dbReference>
<comment type="function">
    <text evidence="13">DNA-dependent ATPase involved in processing of recombination intermediates, plays a role in repairing DNA breaks. Stimulates the branch migration of RecA-mediated strand transfer reactions, allowing the 3' invading strand to extend heteroduplex DNA faster. Binds ssDNA in the presence of ADP but not other nucleotides, has ATPase activity that is stimulated by ssDNA and various branched DNA structures, but inhibited by SSB. Does not have RecA's homology-searching function.</text>
</comment>
<keyword evidence="8 11" id="KW-0346">Stress response</keyword>
<dbReference type="NCBIfam" id="TIGR00416">
    <property type="entry name" value="sms"/>
    <property type="match status" value="1"/>
</dbReference>
<feature type="region of interest" description="Disordered" evidence="14">
    <location>
        <begin position="455"/>
        <end position="503"/>
    </location>
</feature>
<feature type="region of interest" description="Lon-protease-like" evidence="11">
    <location>
        <begin position="356"/>
        <end position="503"/>
    </location>
</feature>
<dbReference type="InterPro" id="IPR041166">
    <property type="entry name" value="Rubredoxin_2"/>
</dbReference>
<keyword evidence="4 13" id="KW-0863">Zinc-finger</keyword>
<keyword evidence="7 11" id="KW-0067">ATP-binding</keyword>
<dbReference type="InterPro" id="IPR014721">
    <property type="entry name" value="Ribsml_uS5_D2-typ_fold_subgr"/>
</dbReference>
<evidence type="ECO:0000259" key="15">
    <source>
        <dbReference type="PROSITE" id="PS50162"/>
    </source>
</evidence>
<organism evidence="16 17">
    <name type="scientific">Streptomyces polyrhachis</name>
    <dbReference type="NCBI Taxonomy" id="1282885"/>
    <lineage>
        <taxon>Bacteria</taxon>
        <taxon>Bacillati</taxon>
        <taxon>Actinomycetota</taxon>
        <taxon>Actinomycetes</taxon>
        <taxon>Kitasatosporales</taxon>
        <taxon>Streptomycetaceae</taxon>
        <taxon>Streptomyces</taxon>
    </lineage>
</organism>
<feature type="domain" description="RecA family profile 1" evidence="15">
    <location>
        <begin position="70"/>
        <end position="219"/>
    </location>
</feature>
<evidence type="ECO:0000256" key="7">
    <source>
        <dbReference type="ARBA" id="ARBA00022840"/>
    </source>
</evidence>
<keyword evidence="5" id="KW-0378">Hydrolase</keyword>
<evidence type="ECO:0000256" key="10">
    <source>
        <dbReference type="ARBA" id="ARBA00023204"/>
    </source>
</evidence>
<evidence type="ECO:0000256" key="6">
    <source>
        <dbReference type="ARBA" id="ARBA00022833"/>
    </source>
</evidence>
<accession>A0ABW2G8A0</accession>
<evidence type="ECO:0000256" key="8">
    <source>
        <dbReference type="ARBA" id="ARBA00023016"/>
    </source>
</evidence>
<comment type="domain">
    <text evidence="11">The middle region has homology to RecA with ATPase motifs including the RadA KNRFG motif, while the C-terminus is homologous to Lon protease.</text>
</comment>
<evidence type="ECO:0000256" key="4">
    <source>
        <dbReference type="ARBA" id="ARBA00022771"/>
    </source>
</evidence>
<evidence type="ECO:0000256" key="12">
    <source>
        <dbReference type="NCBIfam" id="TIGR00416"/>
    </source>
</evidence>
<dbReference type="Pfam" id="PF13541">
    <property type="entry name" value="ChlI"/>
    <property type="match status" value="1"/>
</dbReference>
<dbReference type="Gene3D" id="3.40.50.300">
    <property type="entry name" value="P-loop containing nucleotide triphosphate hydrolases"/>
    <property type="match status" value="1"/>
</dbReference>
<evidence type="ECO:0000256" key="3">
    <source>
        <dbReference type="ARBA" id="ARBA00022763"/>
    </source>
</evidence>
<dbReference type="RefSeq" id="WP_386411343.1">
    <property type="nucleotide sequence ID" value="NZ_JBHSZO010000003.1"/>
</dbReference>
<dbReference type="SMART" id="SM00382">
    <property type="entry name" value="AAA"/>
    <property type="match status" value="1"/>
</dbReference>
<feature type="compositionally biased region" description="Gly residues" evidence="14">
    <location>
        <begin position="458"/>
        <end position="490"/>
    </location>
</feature>
<keyword evidence="10 11" id="KW-0234">DNA repair</keyword>
<sequence>MAQRKTGGKDRPSYRCSECGWTTAKWLGRCPECQAWGTVEEAGGAPQVRTTAATRVTTSALPIGQVDGTRAEARSTGVPELDRVLGGGLVPGAVILMAGEPGVGKSTLLLDVAAKAADAERRTLYVTGEESAGQVRLRADRIRALSDHLYLAAETDLATVLGHIDEVKPSLLVLDSVQTIASGEIDGAPGGMAQVREVAGALIRVSKERGMSTLLVGHVTKDGAIAGPRLLEHLVDVVLQIEGDRHARLRLVRGVKNRYGATDEVGCFELHDEGIVGLADPSGLFLTRRDEPVPGTCLTVTLEGRRPLVAEVQALTVDSQIPSPRRTTSGLETSRVSMMLAVLEQRGQITALSKRDIYSATVGGVKLSEPAADLAVALALASAASDTPLPQNLVAIGEVGLAGEVRRVTGVSRRLAEAARLGFTHALVPSDPGKVPAGMRVLEVANIGEALQALPIGRGRGSSGGRAGGRRAGGGAKGASGSPLSGGGDAGPPEARIPEEARR</sequence>
<dbReference type="Gene3D" id="3.30.230.10">
    <property type="match status" value="1"/>
</dbReference>
<evidence type="ECO:0000256" key="5">
    <source>
        <dbReference type="ARBA" id="ARBA00022801"/>
    </source>
</evidence>
<keyword evidence="9 11" id="KW-0238">DNA-binding</keyword>
<protein>
    <recommendedName>
        <fullName evidence="11 12">DNA repair protein RadA</fullName>
    </recommendedName>
</protein>
<dbReference type="PRINTS" id="PR01874">
    <property type="entry name" value="DNAREPAIRADA"/>
</dbReference>
<keyword evidence="3 11" id="KW-0227">DNA damage</keyword>
<comment type="caution">
    <text evidence="16">The sequence shown here is derived from an EMBL/GenBank/DDBJ whole genome shotgun (WGS) entry which is preliminary data.</text>
</comment>
<dbReference type="SUPFAM" id="SSF54211">
    <property type="entry name" value="Ribosomal protein S5 domain 2-like"/>
    <property type="match status" value="1"/>
</dbReference>
<evidence type="ECO:0000313" key="17">
    <source>
        <dbReference type="Proteomes" id="UP001596413"/>
    </source>
</evidence>
<dbReference type="SUPFAM" id="SSF52540">
    <property type="entry name" value="P-loop containing nucleoside triphosphate hydrolases"/>
    <property type="match status" value="1"/>
</dbReference>
<evidence type="ECO:0000256" key="9">
    <source>
        <dbReference type="ARBA" id="ARBA00023125"/>
    </source>
</evidence>
<evidence type="ECO:0000256" key="14">
    <source>
        <dbReference type="SAM" id="MobiDB-lite"/>
    </source>
</evidence>
<dbReference type="InterPro" id="IPR003593">
    <property type="entry name" value="AAA+_ATPase"/>
</dbReference>
<proteinExistence type="inferred from homology"/>
<dbReference type="PROSITE" id="PS50162">
    <property type="entry name" value="RECA_2"/>
    <property type="match status" value="1"/>
</dbReference>
<dbReference type="EMBL" id="JBHSZO010000003">
    <property type="protein sequence ID" value="MFC7217015.1"/>
    <property type="molecule type" value="Genomic_DNA"/>
</dbReference>